<dbReference type="InterPro" id="IPR002656">
    <property type="entry name" value="Acyl_transf_3_dom"/>
</dbReference>
<proteinExistence type="predicted"/>
<dbReference type="InterPro" id="IPR043968">
    <property type="entry name" value="SGNH"/>
</dbReference>
<keyword evidence="1" id="KW-1133">Transmembrane helix</keyword>
<organism evidence="4 5">
    <name type="scientific">Pseudoclavibacter helvolus</name>
    <dbReference type="NCBI Taxonomy" id="255205"/>
    <lineage>
        <taxon>Bacteria</taxon>
        <taxon>Bacillati</taxon>
        <taxon>Actinomycetota</taxon>
        <taxon>Actinomycetes</taxon>
        <taxon>Micrococcales</taxon>
        <taxon>Microbacteriaceae</taxon>
        <taxon>Pseudoclavibacter</taxon>
    </lineage>
</organism>
<feature type="transmembrane region" description="Helical" evidence="1">
    <location>
        <begin position="335"/>
        <end position="353"/>
    </location>
</feature>
<protein>
    <submittedName>
        <fullName evidence="4">Peptidoglycan/LPS O-acetylase OafA/YrhL</fullName>
    </submittedName>
</protein>
<feature type="transmembrane region" description="Helical" evidence="1">
    <location>
        <begin position="87"/>
        <end position="109"/>
    </location>
</feature>
<dbReference type="GO" id="GO:0016747">
    <property type="term" value="F:acyltransferase activity, transferring groups other than amino-acyl groups"/>
    <property type="evidence" value="ECO:0007669"/>
    <property type="project" value="InterPro"/>
</dbReference>
<evidence type="ECO:0000313" key="4">
    <source>
        <dbReference type="EMBL" id="MBB2958658.1"/>
    </source>
</evidence>
<feature type="transmembrane region" description="Helical" evidence="1">
    <location>
        <begin position="48"/>
        <end position="66"/>
    </location>
</feature>
<dbReference type="Pfam" id="PF19040">
    <property type="entry name" value="SGNH"/>
    <property type="match status" value="1"/>
</dbReference>
<feature type="transmembrane region" description="Helical" evidence="1">
    <location>
        <begin position="269"/>
        <end position="289"/>
    </location>
</feature>
<evidence type="ECO:0000259" key="2">
    <source>
        <dbReference type="Pfam" id="PF01757"/>
    </source>
</evidence>
<sequence length="701" mass="75317">MSVRAERPTSATPRQAPNRYRTDIQGLRAVASLLVASFHIWFGTVSGGVDLFFVLGGFLLATTLVGELERRGSIRAWQYIKRTATRLFPMAGLVLLVVSVVLLLTAPALSFQRNVTDVFAAATYWENWRLAGDATDYIAAGHDKSAVQHFWAMSVQGQSTLLLLGFVVILGLIAKAAKWPVRRVAVAGFALLTVASFVYALNGVAIDPVPTYYSTWARLWEFGIGALAALLVTRIHLPTVARAILGSLGLALVLTAGLLPSTWPYPGLIALYPVGGALLVLIAGASGAPAGGNRILTWKPLVWLGGFSYGLYLWSWPILKLFVEIFPERAEPVSLVDGVLLLAVSIGVAWSANRGLKLLGRIRNPIAPIDSTAPKWKPNPRLITSATVPLVALVAFYGVQIAPQVHEDAIEAIGVAPAVDSQEDLSAVIAESIAEPSVPDGRLISGAEARSEEWELDDCVSVASDEALERCAYGSADADREVWLVGDSQAVTWAPGFREALGDDTRLQLLGLSMCPFTSGAGLDSIEHYRETCEGHNNWVVDLAAEGRPDVVVISYGAWWVGDGYEHLGDDVGMDLGRGSSEYVRALTELGIRVVWLDSVPPTRDLDECMEASTSSEAGRYCETPFGAERQQRVDELAEVMGESGATVVPTTAWFCDVDAAACPNVVSGMPVHSDPTHIGRQYSLYLSKVIADRVLAPLGL</sequence>
<feature type="transmembrane region" description="Helical" evidence="1">
    <location>
        <begin position="24"/>
        <end position="42"/>
    </location>
</feature>
<feature type="transmembrane region" description="Helical" evidence="1">
    <location>
        <begin position="159"/>
        <end position="177"/>
    </location>
</feature>
<dbReference type="Proteomes" id="UP000545286">
    <property type="component" value="Unassembled WGS sequence"/>
</dbReference>
<dbReference type="InterPro" id="IPR050879">
    <property type="entry name" value="Acyltransferase_3"/>
</dbReference>
<comment type="caution">
    <text evidence="4">The sequence shown here is derived from an EMBL/GenBank/DDBJ whole genome shotgun (WGS) entry which is preliminary data.</text>
</comment>
<dbReference type="Pfam" id="PF01757">
    <property type="entry name" value="Acyl_transf_3"/>
    <property type="match status" value="1"/>
</dbReference>
<gene>
    <name evidence="4" type="ORF">FHX72_002804</name>
</gene>
<evidence type="ECO:0000313" key="5">
    <source>
        <dbReference type="Proteomes" id="UP000545286"/>
    </source>
</evidence>
<dbReference type="PANTHER" id="PTHR23028:SF53">
    <property type="entry name" value="ACYL_TRANSF_3 DOMAIN-CONTAINING PROTEIN"/>
    <property type="match status" value="1"/>
</dbReference>
<dbReference type="EMBL" id="JACHWJ010000004">
    <property type="protein sequence ID" value="MBB2958658.1"/>
    <property type="molecule type" value="Genomic_DNA"/>
</dbReference>
<feature type="transmembrane region" description="Helical" evidence="1">
    <location>
        <begin position="212"/>
        <end position="232"/>
    </location>
</feature>
<feature type="transmembrane region" description="Helical" evidence="1">
    <location>
        <begin position="244"/>
        <end position="263"/>
    </location>
</feature>
<feature type="transmembrane region" description="Helical" evidence="1">
    <location>
        <begin position="184"/>
        <end position="206"/>
    </location>
</feature>
<feature type="domain" description="Acyltransferase 3" evidence="2">
    <location>
        <begin position="23"/>
        <end position="352"/>
    </location>
</feature>
<name>A0A7W4UQG9_9MICO</name>
<feature type="transmembrane region" description="Helical" evidence="1">
    <location>
        <begin position="382"/>
        <end position="399"/>
    </location>
</feature>
<accession>A0A7W4UQG9</accession>
<feature type="transmembrane region" description="Helical" evidence="1">
    <location>
        <begin position="301"/>
        <end position="323"/>
    </location>
</feature>
<evidence type="ECO:0000256" key="1">
    <source>
        <dbReference type="SAM" id="Phobius"/>
    </source>
</evidence>
<dbReference type="GO" id="GO:0009103">
    <property type="term" value="P:lipopolysaccharide biosynthetic process"/>
    <property type="evidence" value="ECO:0007669"/>
    <property type="project" value="TreeGrafter"/>
</dbReference>
<dbReference type="RefSeq" id="WP_183625821.1">
    <property type="nucleotide sequence ID" value="NZ_JACHWJ010000004.1"/>
</dbReference>
<feature type="domain" description="SGNH" evidence="3">
    <location>
        <begin position="467"/>
        <end position="692"/>
    </location>
</feature>
<keyword evidence="1" id="KW-0812">Transmembrane</keyword>
<reference evidence="4 5" key="1">
    <citation type="submission" date="2020-08" db="EMBL/GenBank/DDBJ databases">
        <title>Sequencing the genomes of 1000 actinobacteria strains.</title>
        <authorList>
            <person name="Klenk H.-P."/>
        </authorList>
    </citation>
    <scope>NUCLEOTIDE SEQUENCE [LARGE SCALE GENOMIC DNA]</scope>
    <source>
        <strain evidence="4 5">DSM 20419</strain>
    </source>
</reference>
<keyword evidence="5" id="KW-1185">Reference proteome</keyword>
<dbReference type="AlphaFoldDB" id="A0A7W4UQG9"/>
<dbReference type="PANTHER" id="PTHR23028">
    <property type="entry name" value="ACETYLTRANSFERASE"/>
    <property type="match status" value="1"/>
</dbReference>
<keyword evidence="1" id="KW-0472">Membrane</keyword>
<dbReference type="GO" id="GO:0016020">
    <property type="term" value="C:membrane"/>
    <property type="evidence" value="ECO:0007669"/>
    <property type="project" value="TreeGrafter"/>
</dbReference>
<dbReference type="SUPFAM" id="SSF52266">
    <property type="entry name" value="SGNH hydrolase"/>
    <property type="match status" value="1"/>
</dbReference>
<evidence type="ECO:0000259" key="3">
    <source>
        <dbReference type="Pfam" id="PF19040"/>
    </source>
</evidence>